<keyword evidence="2" id="KW-1185">Reference proteome</keyword>
<proteinExistence type="predicted"/>
<dbReference type="InterPro" id="IPR007362">
    <property type="entry name" value="DUF429"/>
</dbReference>
<dbReference type="RefSeq" id="WP_132429787.1">
    <property type="nucleotide sequence ID" value="NZ_SMFZ01000002.1"/>
</dbReference>
<gene>
    <name evidence="1" type="ORF">EV378_4950</name>
</gene>
<dbReference type="EMBL" id="SMFZ01000002">
    <property type="protein sequence ID" value="TCK20981.1"/>
    <property type="molecule type" value="Genomic_DNA"/>
</dbReference>
<evidence type="ECO:0000313" key="2">
    <source>
        <dbReference type="Proteomes" id="UP000295560"/>
    </source>
</evidence>
<reference evidence="1 2" key="1">
    <citation type="submission" date="2019-03" db="EMBL/GenBank/DDBJ databases">
        <title>Sequencing the genomes of 1000 actinobacteria strains.</title>
        <authorList>
            <person name="Klenk H.-P."/>
        </authorList>
    </citation>
    <scope>NUCLEOTIDE SEQUENCE [LARGE SCALE GENOMIC DNA]</scope>
    <source>
        <strain evidence="1 2">DSM 44969</strain>
    </source>
</reference>
<name>A0A4R1HJ28_PSEEN</name>
<dbReference type="OrthoDB" id="9811476at2"/>
<protein>
    <submittedName>
        <fullName evidence="1">Putative RNase H-like nuclease</fullName>
    </submittedName>
</protein>
<sequence length="222" mass="23226">MNVAGVDGVPSGWVVCVVSPGSTVAWSVVPDAQAVLDVTSGCDAVGVDIPLALPVGAERREAEILAAARLGSARSSLFPTPPAEVLAAPTYADACSVARELTGKAISLQTFHIGPKIRDWQAVSLPEHVVEAHPEMSFRTLAPDLAFAGKKTARGAGQRIAALARWLDPAALLTDLPARGTRLDDALDALATAWSAARWGRDEAEELGPGRDARGRRLQIVV</sequence>
<dbReference type="AlphaFoldDB" id="A0A4R1HJ28"/>
<dbReference type="Pfam" id="PF04250">
    <property type="entry name" value="DUF429"/>
    <property type="match status" value="1"/>
</dbReference>
<comment type="caution">
    <text evidence="1">The sequence shown here is derived from an EMBL/GenBank/DDBJ whole genome shotgun (WGS) entry which is preliminary data.</text>
</comment>
<organism evidence="1 2">
    <name type="scientific">Pseudonocardia endophytica</name>
    <dbReference type="NCBI Taxonomy" id="401976"/>
    <lineage>
        <taxon>Bacteria</taxon>
        <taxon>Bacillati</taxon>
        <taxon>Actinomycetota</taxon>
        <taxon>Actinomycetes</taxon>
        <taxon>Pseudonocardiales</taxon>
        <taxon>Pseudonocardiaceae</taxon>
        <taxon>Pseudonocardia</taxon>
    </lineage>
</organism>
<dbReference type="Proteomes" id="UP000295560">
    <property type="component" value="Unassembled WGS sequence"/>
</dbReference>
<evidence type="ECO:0000313" key="1">
    <source>
        <dbReference type="EMBL" id="TCK20981.1"/>
    </source>
</evidence>
<accession>A0A4R1HJ28</accession>